<feature type="domain" description="C3H1-type" evidence="6">
    <location>
        <begin position="114"/>
        <end position="142"/>
    </location>
</feature>
<dbReference type="PANTHER" id="PTHR12547">
    <property type="entry name" value="CCCH ZINC FINGER/TIS11-RELATED"/>
    <property type="match status" value="1"/>
</dbReference>
<evidence type="ECO:0000256" key="4">
    <source>
        <dbReference type="ARBA" id="ARBA00022833"/>
    </source>
</evidence>
<feature type="zinc finger region" description="C3H1-type" evidence="5">
    <location>
        <begin position="72"/>
        <end position="99"/>
    </location>
</feature>
<dbReference type="Proteomes" id="UP000326939">
    <property type="component" value="Chromosome 3"/>
</dbReference>
<accession>A0A5N5N944</accession>
<dbReference type="GO" id="GO:0008270">
    <property type="term" value="F:zinc ion binding"/>
    <property type="evidence" value="ECO:0007669"/>
    <property type="project" value="UniProtKB-KW"/>
</dbReference>
<evidence type="ECO:0000313" key="7">
    <source>
        <dbReference type="EMBL" id="KAB5563975.1"/>
    </source>
</evidence>
<dbReference type="Pfam" id="PF18044">
    <property type="entry name" value="zf-CCCH_4"/>
    <property type="match status" value="1"/>
</dbReference>
<keyword evidence="4 5" id="KW-0862">Zinc</keyword>
<sequence>MSDSAPACKYFTFSTQMVHSCSHCSTQSKGFETVSNIGNLLRKKPRICENNARPSSKMLVGKSNAMMTGGDSSKTQLCMKFRTGQCSHGSKCLFAHAVCDLRKALPKLRRVLANEDKNLCRMFNSGNGCTYGNKCRFLHAGPENFKKHLGQYCESSAISIGTTGTASSGVHKKGFKKTRLCNNWEMTGGCPYGKVCHFAHGQQGIILAPVELEKSDGNIALASGIVPTEASKSLLMGKDDIGSNHKHEAQAKHCMFKWKVIKKIRGIYADWIEDMHLLHSSLDKVEN</sequence>
<evidence type="ECO:0000256" key="2">
    <source>
        <dbReference type="ARBA" id="ARBA00022737"/>
    </source>
</evidence>
<proteinExistence type="predicted"/>
<keyword evidence="1 5" id="KW-0479">Metal-binding</keyword>
<protein>
    <recommendedName>
        <fullName evidence="6">C3H1-type domain-containing protein</fullName>
    </recommendedName>
</protein>
<organism evidence="7 8">
    <name type="scientific">Salix brachista</name>
    <dbReference type="NCBI Taxonomy" id="2182728"/>
    <lineage>
        <taxon>Eukaryota</taxon>
        <taxon>Viridiplantae</taxon>
        <taxon>Streptophyta</taxon>
        <taxon>Embryophyta</taxon>
        <taxon>Tracheophyta</taxon>
        <taxon>Spermatophyta</taxon>
        <taxon>Magnoliopsida</taxon>
        <taxon>eudicotyledons</taxon>
        <taxon>Gunneridae</taxon>
        <taxon>Pentapetalae</taxon>
        <taxon>rosids</taxon>
        <taxon>fabids</taxon>
        <taxon>Malpighiales</taxon>
        <taxon>Salicaceae</taxon>
        <taxon>Saliceae</taxon>
        <taxon>Salix</taxon>
    </lineage>
</organism>
<evidence type="ECO:0000313" key="8">
    <source>
        <dbReference type="Proteomes" id="UP000326939"/>
    </source>
</evidence>
<feature type="domain" description="C3H1-type" evidence="6">
    <location>
        <begin position="72"/>
        <end position="99"/>
    </location>
</feature>
<gene>
    <name evidence="7" type="ORF">DKX38_004029</name>
</gene>
<feature type="domain" description="C3H1-type" evidence="6">
    <location>
        <begin position="175"/>
        <end position="203"/>
    </location>
</feature>
<evidence type="ECO:0000259" key="6">
    <source>
        <dbReference type="PROSITE" id="PS50103"/>
    </source>
</evidence>
<dbReference type="PANTHER" id="PTHR12547:SF165">
    <property type="entry name" value="C3H1-TYPE DOMAIN-CONTAINING PROTEIN"/>
    <property type="match status" value="1"/>
</dbReference>
<feature type="zinc finger region" description="C3H1-type" evidence="5">
    <location>
        <begin position="114"/>
        <end position="142"/>
    </location>
</feature>
<keyword evidence="8" id="KW-1185">Reference proteome</keyword>
<dbReference type="AlphaFoldDB" id="A0A5N5N944"/>
<dbReference type="InterPro" id="IPR045877">
    <property type="entry name" value="ZFP36-like"/>
</dbReference>
<dbReference type="SMART" id="SM00356">
    <property type="entry name" value="ZnF_C3H1"/>
    <property type="match status" value="3"/>
</dbReference>
<reference evidence="8" key="1">
    <citation type="journal article" date="2019" name="Gigascience">
        <title>De novo genome assembly of the endangered Acer yangbiense, a plant species with extremely small populations endemic to Yunnan Province, China.</title>
        <authorList>
            <person name="Yang J."/>
            <person name="Wariss H.M."/>
            <person name="Tao L."/>
            <person name="Zhang R."/>
            <person name="Yun Q."/>
            <person name="Hollingsworth P."/>
            <person name="Dao Z."/>
            <person name="Luo G."/>
            <person name="Guo H."/>
            <person name="Ma Y."/>
            <person name="Sun W."/>
        </authorList>
    </citation>
    <scope>NUCLEOTIDE SEQUENCE [LARGE SCALE GENOMIC DNA]</scope>
    <source>
        <strain evidence="8">cv. br00</strain>
    </source>
</reference>
<dbReference type="PROSITE" id="PS50103">
    <property type="entry name" value="ZF_C3H1"/>
    <property type="match status" value="3"/>
</dbReference>
<comment type="caution">
    <text evidence="7">The sequence shown here is derived from an EMBL/GenBank/DDBJ whole genome shotgun (WGS) entry which is preliminary data.</text>
</comment>
<feature type="zinc finger region" description="C3H1-type" evidence="5">
    <location>
        <begin position="175"/>
        <end position="203"/>
    </location>
</feature>
<dbReference type="Pfam" id="PF00642">
    <property type="entry name" value="zf-CCCH"/>
    <property type="match status" value="2"/>
</dbReference>
<dbReference type="EMBL" id="VDCV01000003">
    <property type="protein sequence ID" value="KAB5563975.1"/>
    <property type="molecule type" value="Genomic_DNA"/>
</dbReference>
<evidence type="ECO:0000256" key="3">
    <source>
        <dbReference type="ARBA" id="ARBA00022771"/>
    </source>
</evidence>
<keyword evidence="3 5" id="KW-0863">Zinc-finger</keyword>
<dbReference type="InterPro" id="IPR041367">
    <property type="entry name" value="Znf-CCCH_4"/>
</dbReference>
<keyword evidence="2" id="KW-0677">Repeat</keyword>
<name>A0A5N5N944_9ROSI</name>
<dbReference type="InterPro" id="IPR036855">
    <property type="entry name" value="Znf_CCCH_sf"/>
</dbReference>
<dbReference type="InterPro" id="IPR000571">
    <property type="entry name" value="Znf_CCCH"/>
</dbReference>
<dbReference type="Gene3D" id="4.10.1000.10">
    <property type="entry name" value="Zinc finger, CCCH-type"/>
    <property type="match status" value="3"/>
</dbReference>
<evidence type="ECO:0000256" key="5">
    <source>
        <dbReference type="PROSITE-ProRule" id="PRU00723"/>
    </source>
</evidence>
<dbReference type="SUPFAM" id="SSF90229">
    <property type="entry name" value="CCCH zinc finger"/>
    <property type="match status" value="3"/>
</dbReference>
<evidence type="ECO:0000256" key="1">
    <source>
        <dbReference type="ARBA" id="ARBA00022723"/>
    </source>
</evidence>
<dbReference type="GO" id="GO:0003729">
    <property type="term" value="F:mRNA binding"/>
    <property type="evidence" value="ECO:0007669"/>
    <property type="project" value="InterPro"/>
</dbReference>